<dbReference type="CDD" id="cd04496">
    <property type="entry name" value="SSB_OBF"/>
    <property type="match status" value="1"/>
</dbReference>
<keyword evidence="1 2" id="KW-0238">DNA-binding</keyword>
<evidence type="ECO:0000256" key="3">
    <source>
        <dbReference type="PIRNR" id="PIRNR002070"/>
    </source>
</evidence>
<name>A0ABW2F196_9GAMM</name>
<dbReference type="PANTHER" id="PTHR10302:SF27">
    <property type="entry name" value="SINGLE-STRANDED DNA-BINDING PROTEIN"/>
    <property type="match status" value="1"/>
</dbReference>
<dbReference type="HAMAP" id="MF_00984">
    <property type="entry name" value="SSB"/>
    <property type="match status" value="1"/>
</dbReference>
<evidence type="ECO:0000256" key="2">
    <source>
        <dbReference type="HAMAP-Rule" id="MF_00984"/>
    </source>
</evidence>
<dbReference type="RefSeq" id="WP_346064099.1">
    <property type="nucleotide sequence ID" value="NZ_BAAADR010000045.1"/>
</dbReference>
<comment type="caution">
    <text evidence="2">Lacks conserved residue(s) required for the propagation of feature annotation.</text>
</comment>
<comment type="caution">
    <text evidence="5">The sequence shown here is derived from an EMBL/GenBank/DDBJ whole genome shotgun (WGS) entry which is preliminary data.</text>
</comment>
<reference evidence="6" key="1">
    <citation type="journal article" date="2019" name="Int. J. Syst. Evol. Microbiol.">
        <title>The Global Catalogue of Microorganisms (GCM) 10K type strain sequencing project: providing services to taxonomists for standard genome sequencing and annotation.</title>
        <authorList>
            <consortium name="The Broad Institute Genomics Platform"/>
            <consortium name="The Broad Institute Genome Sequencing Center for Infectious Disease"/>
            <person name="Wu L."/>
            <person name="Ma J."/>
        </authorList>
    </citation>
    <scope>NUCLEOTIDE SEQUENCE [LARGE SCALE GENOMIC DNA]</scope>
    <source>
        <strain evidence="6">CGMCC 1.13666</strain>
    </source>
</reference>
<feature type="region of interest" description="Disordered" evidence="4">
    <location>
        <begin position="106"/>
        <end position="156"/>
    </location>
</feature>
<dbReference type="Pfam" id="PF00436">
    <property type="entry name" value="SSB"/>
    <property type="match status" value="1"/>
</dbReference>
<comment type="subunit">
    <text evidence="2">Homotetramer.</text>
</comment>
<dbReference type="PANTHER" id="PTHR10302">
    <property type="entry name" value="SINGLE-STRANDED DNA-BINDING PROTEIN"/>
    <property type="match status" value="1"/>
</dbReference>
<sequence>MSRGVNKVIILGNVGQDPEVRFLPSGVAVANVSIATSEQWTDKQSGQKQERTEWHRCVFFDKLAEVVQQYVKKGSKLYVEGQLQTRKWQDQNGQDRYSTEIKVRDMQMLDSRGGGQQEPQGSQSAAPQQPAPGNYGAQQPAAPHPPGGEFDSEIPF</sequence>
<accession>A0ABW2F196</accession>
<dbReference type="Gene3D" id="2.40.50.140">
    <property type="entry name" value="Nucleic acid-binding proteins"/>
    <property type="match status" value="1"/>
</dbReference>
<dbReference type="EMBL" id="JBHSZP010000049">
    <property type="protein sequence ID" value="MFC7091924.1"/>
    <property type="molecule type" value="Genomic_DNA"/>
</dbReference>
<dbReference type="InterPro" id="IPR000424">
    <property type="entry name" value="Primosome_PriB/ssb"/>
</dbReference>
<dbReference type="InterPro" id="IPR012340">
    <property type="entry name" value="NA-bd_OB-fold"/>
</dbReference>
<dbReference type="NCBIfam" id="TIGR00621">
    <property type="entry name" value="ssb"/>
    <property type="match status" value="1"/>
</dbReference>
<dbReference type="InterPro" id="IPR011344">
    <property type="entry name" value="ssDNA-bd"/>
</dbReference>
<evidence type="ECO:0000256" key="1">
    <source>
        <dbReference type="ARBA" id="ARBA00023125"/>
    </source>
</evidence>
<evidence type="ECO:0000313" key="5">
    <source>
        <dbReference type="EMBL" id="MFC7091924.1"/>
    </source>
</evidence>
<dbReference type="PROSITE" id="PS50935">
    <property type="entry name" value="SSB"/>
    <property type="match status" value="1"/>
</dbReference>
<evidence type="ECO:0000256" key="4">
    <source>
        <dbReference type="SAM" id="MobiDB-lite"/>
    </source>
</evidence>
<organism evidence="5 6">
    <name type="scientific">Halomonas salifodinae</name>
    <dbReference type="NCBI Taxonomy" id="438745"/>
    <lineage>
        <taxon>Bacteria</taxon>
        <taxon>Pseudomonadati</taxon>
        <taxon>Pseudomonadota</taxon>
        <taxon>Gammaproteobacteria</taxon>
        <taxon>Oceanospirillales</taxon>
        <taxon>Halomonadaceae</taxon>
        <taxon>Halomonas</taxon>
    </lineage>
</organism>
<dbReference type="SUPFAM" id="SSF50249">
    <property type="entry name" value="Nucleic acid-binding proteins"/>
    <property type="match status" value="1"/>
</dbReference>
<keyword evidence="6" id="KW-1185">Reference proteome</keyword>
<feature type="compositionally biased region" description="Low complexity" evidence="4">
    <location>
        <begin position="117"/>
        <end position="141"/>
    </location>
</feature>
<evidence type="ECO:0000313" key="6">
    <source>
        <dbReference type="Proteomes" id="UP001596411"/>
    </source>
</evidence>
<gene>
    <name evidence="5" type="primary">ssb</name>
    <name evidence="5" type="ORF">ACFQH5_20480</name>
</gene>
<dbReference type="PIRSF" id="PIRSF002070">
    <property type="entry name" value="SSB"/>
    <property type="match status" value="1"/>
</dbReference>
<protein>
    <recommendedName>
        <fullName evidence="2 3">Single-stranded DNA-binding protein</fullName>
        <shortName evidence="2">SSB</shortName>
    </recommendedName>
</protein>
<proteinExistence type="inferred from homology"/>
<dbReference type="GO" id="GO:0003677">
    <property type="term" value="F:DNA binding"/>
    <property type="evidence" value="ECO:0007669"/>
    <property type="project" value="UniProtKB-KW"/>
</dbReference>
<dbReference type="Proteomes" id="UP001596411">
    <property type="component" value="Unassembled WGS sequence"/>
</dbReference>